<evidence type="ECO:0000313" key="3">
    <source>
        <dbReference type="Proteomes" id="UP000807716"/>
    </source>
</evidence>
<reference evidence="2" key="1">
    <citation type="journal article" date="2020" name="Fungal Divers.">
        <title>Resolving the Mortierellaceae phylogeny through synthesis of multi-gene phylogenetics and phylogenomics.</title>
        <authorList>
            <person name="Vandepol N."/>
            <person name="Liber J."/>
            <person name="Desiro A."/>
            <person name="Na H."/>
            <person name="Kennedy M."/>
            <person name="Barry K."/>
            <person name="Grigoriev I.V."/>
            <person name="Miller A.N."/>
            <person name="O'Donnell K."/>
            <person name="Stajich J.E."/>
            <person name="Bonito G."/>
        </authorList>
    </citation>
    <scope>NUCLEOTIDE SEQUENCE</scope>
    <source>
        <strain evidence="2">BC1065</strain>
    </source>
</reference>
<dbReference type="EMBL" id="JAAAJB010000741">
    <property type="protein sequence ID" value="KAG0251554.1"/>
    <property type="molecule type" value="Genomic_DNA"/>
</dbReference>
<organism evidence="2 3">
    <name type="scientific">Actinomortierella ambigua</name>
    <dbReference type="NCBI Taxonomy" id="1343610"/>
    <lineage>
        <taxon>Eukaryota</taxon>
        <taxon>Fungi</taxon>
        <taxon>Fungi incertae sedis</taxon>
        <taxon>Mucoromycota</taxon>
        <taxon>Mortierellomycotina</taxon>
        <taxon>Mortierellomycetes</taxon>
        <taxon>Mortierellales</taxon>
        <taxon>Mortierellaceae</taxon>
        <taxon>Actinomortierella</taxon>
    </lineage>
</organism>
<dbReference type="Proteomes" id="UP000807716">
    <property type="component" value="Unassembled WGS sequence"/>
</dbReference>
<dbReference type="OrthoDB" id="2423596at2759"/>
<feature type="signal peptide" evidence="1">
    <location>
        <begin position="1"/>
        <end position="19"/>
    </location>
</feature>
<dbReference type="AlphaFoldDB" id="A0A9P6PT61"/>
<protein>
    <recommendedName>
        <fullName evidence="4">Secreted protein</fullName>
    </recommendedName>
</protein>
<proteinExistence type="predicted"/>
<keyword evidence="3" id="KW-1185">Reference proteome</keyword>
<accession>A0A9P6PT61</accession>
<comment type="caution">
    <text evidence="2">The sequence shown here is derived from an EMBL/GenBank/DDBJ whole genome shotgun (WGS) entry which is preliminary data.</text>
</comment>
<evidence type="ECO:0000256" key="1">
    <source>
        <dbReference type="SAM" id="SignalP"/>
    </source>
</evidence>
<feature type="chain" id="PRO_5040258746" description="Secreted protein" evidence="1">
    <location>
        <begin position="20"/>
        <end position="168"/>
    </location>
</feature>
<evidence type="ECO:0008006" key="4">
    <source>
        <dbReference type="Google" id="ProtNLM"/>
    </source>
</evidence>
<keyword evidence="1" id="KW-0732">Signal</keyword>
<gene>
    <name evidence="2" type="ORF">DFQ27_008699</name>
</gene>
<sequence>MKTTTIAAAALALVGVATADILAINNPTVGSTWSTADNNNFIGWTGTCSFMGNASRSVLVDLMKGPSGSLQFVASLQPLDCSSEIVNRANVTLPSDIPSGNYSIRIQTTPPSYSNVFAIVNPKDKPTTTAGPAPTQNPKPPAAGAMLEPKIFLAMAGTAVAAAFQYLL</sequence>
<evidence type="ECO:0000313" key="2">
    <source>
        <dbReference type="EMBL" id="KAG0251554.1"/>
    </source>
</evidence>
<name>A0A9P6PT61_9FUNG</name>